<evidence type="ECO:0000313" key="2">
    <source>
        <dbReference type="EnsemblPlants" id="LPERR02G10740.1"/>
    </source>
</evidence>
<organism evidence="2 3">
    <name type="scientific">Leersia perrieri</name>
    <dbReference type="NCBI Taxonomy" id="77586"/>
    <lineage>
        <taxon>Eukaryota</taxon>
        <taxon>Viridiplantae</taxon>
        <taxon>Streptophyta</taxon>
        <taxon>Embryophyta</taxon>
        <taxon>Tracheophyta</taxon>
        <taxon>Spermatophyta</taxon>
        <taxon>Magnoliopsida</taxon>
        <taxon>Liliopsida</taxon>
        <taxon>Poales</taxon>
        <taxon>Poaceae</taxon>
        <taxon>BOP clade</taxon>
        <taxon>Oryzoideae</taxon>
        <taxon>Oryzeae</taxon>
        <taxon>Oryzinae</taxon>
        <taxon>Leersia</taxon>
    </lineage>
</organism>
<reference evidence="3" key="2">
    <citation type="submission" date="2013-12" db="EMBL/GenBank/DDBJ databases">
        <authorList>
            <person name="Yu Y."/>
            <person name="Lee S."/>
            <person name="de Baynast K."/>
            <person name="Wissotski M."/>
            <person name="Liu L."/>
            <person name="Talag J."/>
            <person name="Goicoechea J."/>
            <person name="Angelova A."/>
            <person name="Jetty R."/>
            <person name="Kudrna D."/>
            <person name="Golser W."/>
            <person name="Rivera L."/>
            <person name="Zhang J."/>
            <person name="Wing R."/>
        </authorList>
    </citation>
    <scope>NUCLEOTIDE SEQUENCE</scope>
</reference>
<dbReference type="Gramene" id="LPERR02G10740.1">
    <property type="protein sequence ID" value="LPERR02G10740.1"/>
    <property type="gene ID" value="LPERR02G10740"/>
</dbReference>
<dbReference type="Proteomes" id="UP000032180">
    <property type="component" value="Chromosome 2"/>
</dbReference>
<dbReference type="Pfam" id="PF23635">
    <property type="entry name" value="Beta-prop_AT5G49610-like"/>
    <property type="match status" value="2"/>
</dbReference>
<evidence type="ECO:0000259" key="1">
    <source>
        <dbReference type="Pfam" id="PF23635"/>
    </source>
</evidence>
<dbReference type="HOGENOM" id="CLU_1328058_0_0_1"/>
<keyword evidence="3" id="KW-1185">Reference proteome</keyword>
<reference evidence="2 3" key="1">
    <citation type="submission" date="2012-08" db="EMBL/GenBank/DDBJ databases">
        <title>Oryza genome evolution.</title>
        <authorList>
            <person name="Wing R.A."/>
        </authorList>
    </citation>
    <scope>NUCLEOTIDE SEQUENCE</scope>
</reference>
<name>A0A0D9VEZ2_9ORYZ</name>
<sequence length="207" mass="23724">MTPSVAWFIGGTLPARFGGGDCGGGRVGQLAPGCQIARPNINSHVHTDSYKENNFYEDDDRKEANIKSDTNIDSYEDNDLDEDDDLDEDIFYHFPDRVACVRCDRNHDVMFRRENDDSGIYLVNMKEPQLCIELYKIGRIGWTLLGTIGLRGMCNDLHINNVDGDGCAPYLDVKNRQLHKLYNLTRKDQHLRIKQFIMIWPPIFPVQ</sequence>
<accession>A0A0D9VEZ2</accession>
<dbReference type="InterPro" id="IPR056594">
    <property type="entry name" value="AT5G49610-like_b-prop"/>
</dbReference>
<dbReference type="AlphaFoldDB" id="A0A0D9VEZ2"/>
<feature type="domain" description="F-box protein AT5G49610-like beta-propeller" evidence="1">
    <location>
        <begin position="93"/>
        <end position="161"/>
    </location>
</feature>
<evidence type="ECO:0000313" key="3">
    <source>
        <dbReference type="Proteomes" id="UP000032180"/>
    </source>
</evidence>
<feature type="domain" description="F-box protein AT5G49610-like beta-propeller" evidence="1">
    <location>
        <begin position="165"/>
        <end position="204"/>
    </location>
</feature>
<reference evidence="2" key="3">
    <citation type="submission" date="2015-04" db="UniProtKB">
        <authorList>
            <consortium name="EnsemblPlants"/>
        </authorList>
    </citation>
    <scope>IDENTIFICATION</scope>
</reference>
<proteinExistence type="predicted"/>
<protein>
    <recommendedName>
        <fullName evidence="1">F-box protein AT5G49610-like beta-propeller domain-containing protein</fullName>
    </recommendedName>
</protein>
<dbReference type="EnsemblPlants" id="LPERR02G10740.1">
    <property type="protein sequence ID" value="LPERR02G10740.1"/>
    <property type="gene ID" value="LPERR02G10740"/>
</dbReference>